<dbReference type="Proteomes" id="UP000325811">
    <property type="component" value="Chromosome II"/>
</dbReference>
<name>A0A5Q4ZRA7_9BURK</name>
<dbReference type="KEGG" id="pdio:PDMSB3_2436.1"/>
<organism evidence="1 2">
    <name type="scientific">Paraburkholderia dioscoreae</name>
    <dbReference type="NCBI Taxonomy" id="2604047"/>
    <lineage>
        <taxon>Bacteria</taxon>
        <taxon>Pseudomonadati</taxon>
        <taxon>Pseudomonadota</taxon>
        <taxon>Betaproteobacteria</taxon>
        <taxon>Burkholderiales</taxon>
        <taxon>Burkholderiaceae</taxon>
        <taxon>Paraburkholderia</taxon>
    </lineage>
</organism>
<protein>
    <submittedName>
        <fullName evidence="1">Uncharacterized protein</fullName>
    </submittedName>
</protein>
<dbReference type="EMBL" id="LR699554">
    <property type="protein sequence ID" value="VVD33720.1"/>
    <property type="molecule type" value="Genomic_DNA"/>
</dbReference>
<evidence type="ECO:0000313" key="2">
    <source>
        <dbReference type="Proteomes" id="UP000325811"/>
    </source>
</evidence>
<proteinExistence type="predicted"/>
<sequence length="33" mass="3619">MSVLSKCVVCQFQMTTCPCCFGKSIMSDRNISA</sequence>
<dbReference type="AlphaFoldDB" id="A0A5Q4ZRA7"/>
<reference evidence="1 2" key="1">
    <citation type="submission" date="2019-08" db="EMBL/GenBank/DDBJ databases">
        <authorList>
            <person name="Herpell B J."/>
        </authorList>
    </citation>
    <scope>NUCLEOTIDE SEQUENCE [LARGE SCALE GENOMIC DNA]</scope>
    <source>
        <strain evidence="2">Msb3</strain>
    </source>
</reference>
<gene>
    <name evidence="1" type="ORF">PDMSB3_2436</name>
</gene>
<keyword evidence="2" id="KW-1185">Reference proteome</keyword>
<accession>A0A5Q4ZRA7</accession>
<evidence type="ECO:0000313" key="1">
    <source>
        <dbReference type="EMBL" id="VVD33720.1"/>
    </source>
</evidence>